<evidence type="ECO:0000313" key="7">
    <source>
        <dbReference type="EMBL" id="KJV09827.1"/>
    </source>
</evidence>
<dbReference type="EC" id="2.1.1.-" evidence="6"/>
<dbReference type="OrthoDB" id="9785995at2"/>
<keyword evidence="5 6" id="KW-0949">S-adenosyl-L-methionine</keyword>
<evidence type="ECO:0000256" key="2">
    <source>
        <dbReference type="ARBA" id="ARBA00022490"/>
    </source>
</evidence>
<dbReference type="PANTHER" id="PTHR43648:SF1">
    <property type="entry name" value="ELECTRON TRANSFER FLAVOPROTEIN BETA SUBUNIT LYSINE METHYLTRANSFERASE"/>
    <property type="match status" value="1"/>
</dbReference>
<protein>
    <recommendedName>
        <fullName evidence="6">Ribosomal protein L11 methyltransferase</fullName>
        <shortName evidence="6">L11 Mtase</shortName>
        <ecNumber evidence="6">2.1.1.-</ecNumber>
    </recommendedName>
</protein>
<comment type="function">
    <text evidence="6">Methylates ribosomal protein L11.</text>
</comment>
<evidence type="ECO:0000256" key="3">
    <source>
        <dbReference type="ARBA" id="ARBA00022603"/>
    </source>
</evidence>
<organism evidence="7 8">
    <name type="scientific">Elstera litoralis</name>
    <dbReference type="NCBI Taxonomy" id="552518"/>
    <lineage>
        <taxon>Bacteria</taxon>
        <taxon>Pseudomonadati</taxon>
        <taxon>Pseudomonadota</taxon>
        <taxon>Alphaproteobacteria</taxon>
        <taxon>Rhodospirillales</taxon>
        <taxon>Rhodospirillaceae</taxon>
        <taxon>Elstera</taxon>
    </lineage>
</organism>
<feature type="binding site" evidence="6">
    <location>
        <position position="134"/>
    </location>
    <ligand>
        <name>S-adenosyl-L-methionine</name>
        <dbReference type="ChEBI" id="CHEBI:59789"/>
    </ligand>
</feature>
<dbReference type="GO" id="GO:0032259">
    <property type="term" value="P:methylation"/>
    <property type="evidence" value="ECO:0007669"/>
    <property type="project" value="UniProtKB-KW"/>
</dbReference>
<dbReference type="RefSeq" id="WP_045775554.1">
    <property type="nucleotide sequence ID" value="NZ_LAJY01000205.1"/>
</dbReference>
<dbReference type="PATRIC" id="fig|552518.3.peg.1089"/>
<keyword evidence="2 6" id="KW-0963">Cytoplasm</keyword>
<dbReference type="CDD" id="cd02440">
    <property type="entry name" value="AdoMet_MTases"/>
    <property type="match status" value="1"/>
</dbReference>
<dbReference type="EMBL" id="LAJY01000205">
    <property type="protein sequence ID" value="KJV09827.1"/>
    <property type="molecule type" value="Genomic_DNA"/>
</dbReference>
<dbReference type="GO" id="GO:0008276">
    <property type="term" value="F:protein methyltransferase activity"/>
    <property type="evidence" value="ECO:0007669"/>
    <property type="project" value="UniProtKB-UniRule"/>
</dbReference>
<keyword evidence="4 6" id="KW-0808">Transferase</keyword>
<dbReference type="InterPro" id="IPR029063">
    <property type="entry name" value="SAM-dependent_MTases_sf"/>
</dbReference>
<dbReference type="Gene3D" id="3.40.50.150">
    <property type="entry name" value="Vaccinia Virus protein VP39"/>
    <property type="match status" value="1"/>
</dbReference>
<feature type="binding site" evidence="6">
    <location>
        <position position="179"/>
    </location>
    <ligand>
        <name>S-adenosyl-L-methionine</name>
        <dbReference type="ChEBI" id="CHEBI:59789"/>
    </ligand>
</feature>
<dbReference type="PIRSF" id="PIRSF000401">
    <property type="entry name" value="RPL11_MTase"/>
    <property type="match status" value="1"/>
</dbReference>
<keyword evidence="3 6" id="KW-0489">Methyltransferase</keyword>
<name>A0A0F3IT77_9PROT</name>
<comment type="caution">
    <text evidence="7">The sequence shown here is derived from an EMBL/GenBank/DDBJ whole genome shotgun (WGS) entry which is preliminary data.</text>
</comment>
<evidence type="ECO:0000313" key="8">
    <source>
        <dbReference type="Proteomes" id="UP000033774"/>
    </source>
</evidence>
<dbReference type="InterPro" id="IPR050078">
    <property type="entry name" value="Ribosomal_L11_MeTrfase_PrmA"/>
</dbReference>
<sequence length="291" mass="32217">MAQEYKIILVVKETSVQPFADALDDLSVAIAAFEIVPGGDWRLEAYAIEEPESATVAERLTLAAVAYGLPQPTFEIEALPQTDWLAENRRSFPAQTIGRFFIHGSHFEGPPPSGAIPLLLDAATAFGSGEHETTRGCLIAIDRIGKQRRPKKPLDVGCGSGILALAMAKRYRRKVIASDLDRESVRVARENMHLNREKAWVRVEHGAGYRLPIIGRNKPYDLIVANILAKPLCQLAKDLKRHLSKDGTVILSGLLQAQEALVLSAHRRQGLRLVNRQRRKGWSTLVLAARR</sequence>
<dbReference type="InterPro" id="IPR004498">
    <property type="entry name" value="Ribosomal_PrmA_MeTrfase"/>
</dbReference>
<dbReference type="HAMAP" id="MF_00735">
    <property type="entry name" value="Methyltr_PrmA"/>
    <property type="match status" value="1"/>
</dbReference>
<dbReference type="AlphaFoldDB" id="A0A0F3IT77"/>
<dbReference type="Proteomes" id="UP000033774">
    <property type="component" value="Unassembled WGS sequence"/>
</dbReference>
<comment type="catalytic activity">
    <reaction evidence="6">
        <text>L-lysyl-[protein] + 3 S-adenosyl-L-methionine = N(6),N(6),N(6)-trimethyl-L-lysyl-[protein] + 3 S-adenosyl-L-homocysteine + 3 H(+)</text>
        <dbReference type="Rhea" id="RHEA:54192"/>
        <dbReference type="Rhea" id="RHEA-COMP:9752"/>
        <dbReference type="Rhea" id="RHEA-COMP:13826"/>
        <dbReference type="ChEBI" id="CHEBI:15378"/>
        <dbReference type="ChEBI" id="CHEBI:29969"/>
        <dbReference type="ChEBI" id="CHEBI:57856"/>
        <dbReference type="ChEBI" id="CHEBI:59789"/>
        <dbReference type="ChEBI" id="CHEBI:61961"/>
    </reaction>
</comment>
<accession>A0A0F3IT77</accession>
<reference evidence="7 8" key="1">
    <citation type="submission" date="2015-03" db="EMBL/GenBank/DDBJ databases">
        <title>Draft genome sequence of Elstera litoralis.</title>
        <authorList>
            <person name="Rahalkar M.C."/>
            <person name="Dhakephalkar P.K."/>
            <person name="Pore S.D."/>
            <person name="Arora P."/>
            <person name="Kapse N.G."/>
            <person name="Pandit P.S."/>
        </authorList>
    </citation>
    <scope>NUCLEOTIDE SEQUENCE [LARGE SCALE GENOMIC DNA]</scope>
    <source>
        <strain evidence="7 8">Dia-1</strain>
    </source>
</reference>
<gene>
    <name evidence="6" type="primary">prmA</name>
    <name evidence="7" type="ORF">VZ95_08995</name>
</gene>
<dbReference type="Pfam" id="PF06325">
    <property type="entry name" value="PrmA"/>
    <property type="match status" value="1"/>
</dbReference>
<dbReference type="SUPFAM" id="SSF53335">
    <property type="entry name" value="S-adenosyl-L-methionine-dependent methyltransferases"/>
    <property type="match status" value="1"/>
</dbReference>
<proteinExistence type="inferred from homology"/>
<comment type="similarity">
    <text evidence="1 6">Belongs to the methyltransferase superfamily. PrmA family.</text>
</comment>
<dbReference type="PANTHER" id="PTHR43648">
    <property type="entry name" value="ELECTRON TRANSFER FLAVOPROTEIN BETA SUBUNIT LYSINE METHYLTRANSFERASE"/>
    <property type="match status" value="1"/>
</dbReference>
<evidence type="ECO:0000256" key="5">
    <source>
        <dbReference type="ARBA" id="ARBA00022691"/>
    </source>
</evidence>
<evidence type="ECO:0000256" key="6">
    <source>
        <dbReference type="HAMAP-Rule" id="MF_00735"/>
    </source>
</evidence>
<dbReference type="GO" id="GO:0005737">
    <property type="term" value="C:cytoplasm"/>
    <property type="evidence" value="ECO:0007669"/>
    <property type="project" value="UniProtKB-SubCell"/>
</dbReference>
<evidence type="ECO:0000256" key="4">
    <source>
        <dbReference type="ARBA" id="ARBA00022679"/>
    </source>
</evidence>
<feature type="binding site" evidence="6">
    <location>
        <position position="157"/>
    </location>
    <ligand>
        <name>S-adenosyl-L-methionine</name>
        <dbReference type="ChEBI" id="CHEBI:59789"/>
    </ligand>
</feature>
<feature type="binding site" evidence="6">
    <location>
        <position position="226"/>
    </location>
    <ligand>
        <name>S-adenosyl-L-methionine</name>
        <dbReference type="ChEBI" id="CHEBI:59789"/>
    </ligand>
</feature>
<comment type="subcellular location">
    <subcellularLocation>
        <location evidence="6">Cytoplasm</location>
    </subcellularLocation>
</comment>
<evidence type="ECO:0000256" key="1">
    <source>
        <dbReference type="ARBA" id="ARBA00009741"/>
    </source>
</evidence>
<keyword evidence="8" id="KW-1185">Reference proteome</keyword>